<organism evidence="3 4">
    <name type="scientific">Nepenthes gracilis</name>
    <name type="common">Slender pitcher plant</name>
    <dbReference type="NCBI Taxonomy" id="150966"/>
    <lineage>
        <taxon>Eukaryota</taxon>
        <taxon>Viridiplantae</taxon>
        <taxon>Streptophyta</taxon>
        <taxon>Embryophyta</taxon>
        <taxon>Tracheophyta</taxon>
        <taxon>Spermatophyta</taxon>
        <taxon>Magnoliopsida</taxon>
        <taxon>eudicotyledons</taxon>
        <taxon>Gunneridae</taxon>
        <taxon>Pentapetalae</taxon>
        <taxon>Caryophyllales</taxon>
        <taxon>Nepenthaceae</taxon>
        <taxon>Nepenthes</taxon>
    </lineage>
</organism>
<name>A0AAD3T9K6_NEPGR</name>
<protein>
    <recommendedName>
        <fullName evidence="5">Pentatricopeptide repeat-containing protein</fullName>
    </recommendedName>
</protein>
<dbReference type="PANTHER" id="PTHR47926:SF516">
    <property type="entry name" value="SMK1"/>
    <property type="match status" value="1"/>
</dbReference>
<reference evidence="3" key="1">
    <citation type="submission" date="2023-05" db="EMBL/GenBank/DDBJ databases">
        <title>Nepenthes gracilis genome sequencing.</title>
        <authorList>
            <person name="Fukushima K."/>
        </authorList>
    </citation>
    <scope>NUCLEOTIDE SEQUENCE</scope>
    <source>
        <strain evidence="3">SING2019-196</strain>
    </source>
</reference>
<dbReference type="GO" id="GO:0003723">
    <property type="term" value="F:RNA binding"/>
    <property type="evidence" value="ECO:0007669"/>
    <property type="project" value="InterPro"/>
</dbReference>
<dbReference type="Gene3D" id="1.25.40.10">
    <property type="entry name" value="Tetratricopeptide repeat domain"/>
    <property type="match status" value="3"/>
</dbReference>
<keyword evidence="4" id="KW-1185">Reference proteome</keyword>
<evidence type="ECO:0000313" key="3">
    <source>
        <dbReference type="EMBL" id="GMH25118.1"/>
    </source>
</evidence>
<feature type="repeat" description="PPR" evidence="2">
    <location>
        <begin position="169"/>
        <end position="203"/>
    </location>
</feature>
<evidence type="ECO:0000256" key="2">
    <source>
        <dbReference type="PROSITE-ProRule" id="PRU00708"/>
    </source>
</evidence>
<dbReference type="PROSITE" id="PS51375">
    <property type="entry name" value="PPR"/>
    <property type="match status" value="3"/>
</dbReference>
<dbReference type="FunFam" id="1.25.40.10:FF:000344">
    <property type="entry name" value="Pentatricopeptide repeat-containing protein"/>
    <property type="match status" value="1"/>
</dbReference>
<comment type="caution">
    <text evidence="3">The sequence shown here is derived from an EMBL/GenBank/DDBJ whole genome shotgun (WGS) entry which is preliminary data.</text>
</comment>
<dbReference type="Pfam" id="PF13041">
    <property type="entry name" value="PPR_2"/>
    <property type="match status" value="1"/>
</dbReference>
<sequence length="488" mass="54132">MVVSSLSYILRNCASLSAIDKVKQIHAVILVRDQIPIVTHQTDLLLAYSRCGSLGAARHVFDKMPDRNMHSWNILISSYAQNSLYFDSVSAFNEFLRAGLRPDHYTVPAVLKACVGSGDFSLGKNLHGWVIKLGFENYVVVGGSLLDCYVKFGDLCAARRVFFIMPLRDLVVWNMMISGLGRAGFFVEALECFRNMLGKEVKMDNKTIPSILNVCGGEGDLMKGKEIHGLVVKSSIFDVDIAIGNSLIDMYSKCGCLRSSENVFKNMRKLNVVTWTTTISCYGNHGKGEEALFLFERMKTHGFKPNCVTLTAILAGCSHSGLVDEGRMIFNSMKNDYGFEPSVEHYACMVDLLGRCGCLKEAFEIVRNIELVATASVWGALLSACVMHRNVWIGEIAAHRLFELEPRNTSNYIALCCIYDSLRIYTGVSRIRAAMRDLGLFKTPGCSWISIAGRVQKFYQGDISHPSTHTIFEILNGLNEALLPEGCG</sequence>
<dbReference type="GO" id="GO:0009451">
    <property type="term" value="P:RNA modification"/>
    <property type="evidence" value="ECO:0007669"/>
    <property type="project" value="InterPro"/>
</dbReference>
<dbReference type="Proteomes" id="UP001279734">
    <property type="component" value="Unassembled WGS sequence"/>
</dbReference>
<dbReference type="Pfam" id="PF20431">
    <property type="entry name" value="E_motif"/>
    <property type="match status" value="1"/>
</dbReference>
<dbReference type="InterPro" id="IPR002885">
    <property type="entry name" value="PPR_rpt"/>
</dbReference>
<dbReference type="EMBL" id="BSYO01000029">
    <property type="protein sequence ID" value="GMH25118.1"/>
    <property type="molecule type" value="Genomic_DNA"/>
</dbReference>
<feature type="repeat" description="PPR" evidence="2">
    <location>
        <begin position="68"/>
        <end position="102"/>
    </location>
</feature>
<dbReference type="AlphaFoldDB" id="A0AAD3T9K6"/>
<feature type="repeat" description="PPR" evidence="2">
    <location>
        <begin position="271"/>
        <end position="305"/>
    </location>
</feature>
<dbReference type="PANTHER" id="PTHR47926">
    <property type="entry name" value="PENTATRICOPEPTIDE REPEAT-CONTAINING PROTEIN"/>
    <property type="match status" value="1"/>
</dbReference>
<evidence type="ECO:0000256" key="1">
    <source>
        <dbReference type="ARBA" id="ARBA00022737"/>
    </source>
</evidence>
<dbReference type="NCBIfam" id="TIGR00756">
    <property type="entry name" value="PPR"/>
    <property type="match status" value="4"/>
</dbReference>
<dbReference type="Pfam" id="PF01535">
    <property type="entry name" value="PPR"/>
    <property type="match status" value="4"/>
</dbReference>
<dbReference type="InterPro" id="IPR046848">
    <property type="entry name" value="E_motif"/>
</dbReference>
<evidence type="ECO:0000313" key="4">
    <source>
        <dbReference type="Proteomes" id="UP001279734"/>
    </source>
</evidence>
<dbReference type="FunFam" id="1.25.40.10:FF:000996">
    <property type="entry name" value="Small kernel1"/>
    <property type="match status" value="1"/>
</dbReference>
<proteinExistence type="predicted"/>
<keyword evidence="1" id="KW-0677">Repeat</keyword>
<gene>
    <name evidence="3" type="ORF">Nepgr_026961</name>
</gene>
<dbReference type="InterPro" id="IPR011990">
    <property type="entry name" value="TPR-like_helical_dom_sf"/>
</dbReference>
<accession>A0AAD3T9K6</accession>
<dbReference type="InterPro" id="IPR046960">
    <property type="entry name" value="PPR_At4g14850-like_plant"/>
</dbReference>
<evidence type="ECO:0008006" key="5">
    <source>
        <dbReference type="Google" id="ProtNLM"/>
    </source>
</evidence>